<feature type="compositionally biased region" description="Basic and acidic residues" evidence="8">
    <location>
        <begin position="1807"/>
        <end position="1816"/>
    </location>
</feature>
<dbReference type="GO" id="GO:1990414">
    <property type="term" value="P:replication-born double-strand break repair via sister chromatid exchange"/>
    <property type="evidence" value="ECO:0007669"/>
    <property type="project" value="TreeGrafter"/>
</dbReference>
<feature type="compositionally biased region" description="Low complexity" evidence="8">
    <location>
        <begin position="205"/>
        <end position="222"/>
    </location>
</feature>
<comment type="similarity">
    <text evidence="2 6">Belongs to the SCC2/Nipped-B family.</text>
</comment>
<dbReference type="Gene3D" id="1.25.10.10">
    <property type="entry name" value="Leucine-rich Repeat Variant"/>
    <property type="match status" value="2"/>
</dbReference>
<dbReference type="GO" id="GO:0140588">
    <property type="term" value="P:chromatin looping"/>
    <property type="evidence" value="ECO:0007669"/>
    <property type="project" value="InterPro"/>
</dbReference>
<dbReference type="InterPro" id="IPR016024">
    <property type="entry name" value="ARM-type_fold"/>
</dbReference>
<keyword evidence="3 6" id="KW-0677">Repeat</keyword>
<feature type="compositionally biased region" description="Polar residues" evidence="8">
    <location>
        <begin position="1769"/>
        <end position="1778"/>
    </location>
</feature>
<reference evidence="10" key="1">
    <citation type="submission" date="2021-01" db="EMBL/GenBank/DDBJ databases">
        <authorList>
            <person name="Li R."/>
            <person name="Bekaert M."/>
        </authorList>
    </citation>
    <scope>NUCLEOTIDE SEQUENCE</scope>
    <source>
        <strain evidence="10">Farmed</strain>
    </source>
</reference>
<feature type="compositionally biased region" description="Basic residues" evidence="8">
    <location>
        <begin position="1855"/>
        <end position="1866"/>
    </location>
</feature>
<dbReference type="Proteomes" id="UP000597762">
    <property type="component" value="Unassembled WGS sequence"/>
</dbReference>
<dbReference type="GO" id="GO:0071169">
    <property type="term" value="P:establishment of protein localization to chromatin"/>
    <property type="evidence" value="ECO:0007669"/>
    <property type="project" value="TreeGrafter"/>
</dbReference>
<protein>
    <recommendedName>
        <fullName evidence="6">Nipped-B protein</fullName>
    </recommendedName>
</protein>
<feature type="compositionally biased region" description="Basic residues" evidence="8">
    <location>
        <begin position="294"/>
        <end position="304"/>
    </location>
</feature>
<evidence type="ECO:0000256" key="8">
    <source>
        <dbReference type="SAM" id="MobiDB-lite"/>
    </source>
</evidence>
<dbReference type="InterPro" id="IPR024986">
    <property type="entry name" value="Nipped-B_C"/>
</dbReference>
<dbReference type="InterPro" id="IPR011989">
    <property type="entry name" value="ARM-like"/>
</dbReference>
<dbReference type="InterPro" id="IPR033031">
    <property type="entry name" value="Scc2/Nipped-B"/>
</dbReference>
<feature type="region of interest" description="Disordered" evidence="8">
    <location>
        <begin position="75"/>
        <end position="228"/>
    </location>
</feature>
<comment type="caution">
    <text evidence="10">The sequence shown here is derived from an EMBL/GenBank/DDBJ whole genome shotgun (WGS) entry which is preliminary data.</text>
</comment>
<keyword evidence="11" id="KW-1185">Reference proteome</keyword>
<feature type="compositionally biased region" description="Basic and acidic residues" evidence="8">
    <location>
        <begin position="637"/>
        <end position="653"/>
    </location>
</feature>
<proteinExistence type="inferred from homology"/>
<feature type="coiled-coil region" evidence="7">
    <location>
        <begin position="839"/>
        <end position="866"/>
    </location>
</feature>
<evidence type="ECO:0000256" key="1">
    <source>
        <dbReference type="ARBA" id="ARBA00004123"/>
    </source>
</evidence>
<keyword evidence="7" id="KW-0175">Coiled coil</keyword>
<dbReference type="GO" id="GO:0034087">
    <property type="term" value="P:establishment of mitotic sister chromatid cohesion"/>
    <property type="evidence" value="ECO:0007669"/>
    <property type="project" value="TreeGrafter"/>
</dbReference>
<feature type="compositionally biased region" description="Polar residues" evidence="8">
    <location>
        <begin position="166"/>
        <end position="176"/>
    </location>
</feature>
<evidence type="ECO:0000256" key="7">
    <source>
        <dbReference type="SAM" id="Coils"/>
    </source>
</evidence>
<feature type="region of interest" description="Disordered" evidence="8">
    <location>
        <begin position="637"/>
        <end position="657"/>
    </location>
</feature>
<evidence type="ECO:0000256" key="2">
    <source>
        <dbReference type="ARBA" id="ARBA00009252"/>
    </source>
</evidence>
<evidence type="ECO:0000256" key="5">
    <source>
        <dbReference type="ARBA" id="ARBA00023306"/>
    </source>
</evidence>
<evidence type="ECO:0000313" key="11">
    <source>
        <dbReference type="Proteomes" id="UP000597762"/>
    </source>
</evidence>
<dbReference type="Pfam" id="PF12830">
    <property type="entry name" value="Nipped-B_C"/>
    <property type="match status" value="1"/>
</dbReference>
<feature type="region of interest" description="Disordered" evidence="8">
    <location>
        <begin position="1757"/>
        <end position="1884"/>
    </location>
</feature>
<dbReference type="PANTHER" id="PTHR21704:SF18">
    <property type="entry name" value="NIPPED-B-LIKE PROTEIN"/>
    <property type="match status" value="1"/>
</dbReference>
<dbReference type="OrthoDB" id="418242at2759"/>
<feature type="compositionally biased region" description="Basic and acidic residues" evidence="8">
    <location>
        <begin position="181"/>
        <end position="202"/>
    </location>
</feature>
<dbReference type="InterPro" id="IPR026003">
    <property type="entry name" value="Cohesin_HEAT"/>
</dbReference>
<dbReference type="PANTHER" id="PTHR21704">
    <property type="entry name" value="NIPPED-B-LIKE PROTEIN DELANGIN SCC2-RELATED"/>
    <property type="match status" value="1"/>
</dbReference>
<dbReference type="GO" id="GO:0061775">
    <property type="term" value="F:cohesin loader activity"/>
    <property type="evidence" value="ECO:0007669"/>
    <property type="project" value="InterPro"/>
</dbReference>
<sequence length="1884" mass="214196">MLQNSIHYSRTRNFTQELSSRRWIIGFIYKTLVLVFVWNQTSPLTCRTDGRQCQLHSKKTDNEENKSPALAAVAEPMLNVNISSPPESAYPSRRRSSSAKPSSQTPNRAEVPSSSSAEVKSPSTDRGKTSHDVSGRRNSTSDRHSQQSGQWKDTPSGRGDSLRGGTRQSLATTAGSPSMKAEVEPRTRRSRHQSIEKPEKFNKPQTSSSSSSSLQQQQQQQQNNEEVEELSFSKELDLLVAKNSKPIVVLELLDAKTLKSVVSGGRIKTDSEIIKRSMKRPLSSDEDDDDGPLSKKKRRKRNKRLNQRALSVEELLDSATFKKFAQAIEHVFDTAEEVDFGSLDPNDEETECPPESLISKQVLSEICGEAAKLKAQKVTNQIPADKLVKLLTILQWNVRDGVKLTPNIRQDDDDEDDEETVMWRELAMERVMKSMDASLAALYIMTAPEMPKQVYLDDVIERIILFGKWQLQNTVFPEFDPVYKIDPHSKGGYQGNLKSKRARAHTVKHKSTIMLYNKLCELISALGELLDIQELTDTVILQVSTLGVSPFFVENISEMQLNSMKLVTNIFSKYDKHRQLILEDIFASLARLPSTKRNLRNYRLNANESIQMVTALALQLIQCVVKLPVAKQKELEMPAEEKPDLDKSAAEKDKKKKGEKSDGDVIIVTSYETAMRTGYNFLSVFLKKCTAKSEDDYRPLFENFVQDLLSTVNKPEWPASELLLSLLGRILVQQFSNKSTDMSLRVASLEYLGIVAARLRSDAVSSQMNQEVIDEIVEKADACKNQDDDKKKEKKKEEESNDSKQTKSLQLGMLNYLAENTLSDPALLFARQFYIAQWYRDITVEAEKAQKKADKAEKDEDEEEMELMNKSLHLAENGKQFLLSVAEIQGKPLGTMRTLHSPLDYEDACLVARFLSSKRPFAQSFDIYLTQILRVLSETAVAVRTKAMKCLSAVVEADPGILARDDMQRGVHGRFLDQSTSVREAAVELVGKFILIRPELIPKYYDMLCDRILDTGISVRKRVIKIFKDICLEQPEFSKIPEMCVKMIRRVNDEEGIKKLVNEVFQLMWFLPLRGNDMSKLVRRVLNITEVVSACKDTGMEFFEQLLENLLKKDEDGNFNKSALQASKQIVDCLVENVLSLEERSVDGESTTNPQRLIACLTTLFLFSRIKADLMLPHAMTLQPYLDIKCNTQGDVLVLHNVARILELVVPLMEHPSESFLMQLEEDMMKLILKHGMMVLQSCVSCLGAVVNKVSHNYRLVKDCFQKFFGVISKLMADHKENPNNPTLVRRRPTLLRSLFTVGLLCRHFDFDSKEMGETKVKSSIKDRVFDVLSYFIEHEDEEVRIKALTGVGFMCVRHYEYMLGRTMKGLYYYLLTDYNASVKLKIQALKNLQCYLVEEEIKMIKADAEWRKKCKAEDLRDMGDVQSGMASTIIQVYLKQVLESFISANSQVRQAALEIIQIVLRQGLIHPVQCVPYLITMGTELDPNIRVKSDQQLQDIDKKYPGFIHMKALQGIKMSYKLQSIIQNPSEPIRGLRTQDGIHHSLNAFLYTVLRGNRGHRRAFLTSLLNLFDDSDRASLEELLYIADNLAFFPYQSQDEPLFVIHQIDIIVSVSGSNLLQSFKENLMPGKKMEKKSDVYDEDDEEEIDNLLERLPPDINPLLDVCRVSQGCVLLLVLKQHLKELYGFTDSKIHRYSPAEGAKMYDKPMSRKFAIDFNPSSTLDLIKQGPRKEVDDSAKRKMIEEYLDFKQLMLSIDPPDEDDESDDNTNVKGQKQRSGVEEGQTVEIGGKESEGQDSSVMNIPDKVSDGSDGIKPRSQPHTPHHNMRSQHYAALFEKKKKVRLTPKATPPPKPPKKKARKRKRRLSDSDEDIDSEDDPDFIA</sequence>
<dbReference type="GO" id="GO:0090694">
    <property type="term" value="C:Scc2-Scc4 cohesin loading complex"/>
    <property type="evidence" value="ECO:0007669"/>
    <property type="project" value="TreeGrafter"/>
</dbReference>
<keyword evidence="4 6" id="KW-0539">Nucleus</keyword>
<evidence type="ECO:0000259" key="9">
    <source>
        <dbReference type="Pfam" id="PF12830"/>
    </source>
</evidence>
<feature type="compositionally biased region" description="Acidic residues" evidence="8">
    <location>
        <begin position="1870"/>
        <end position="1884"/>
    </location>
</feature>
<dbReference type="GO" id="GO:0010468">
    <property type="term" value="P:regulation of gene expression"/>
    <property type="evidence" value="ECO:0007669"/>
    <property type="project" value="InterPro"/>
</dbReference>
<dbReference type="Pfam" id="PF12765">
    <property type="entry name" value="Cohesin_HEAT"/>
    <property type="match status" value="1"/>
</dbReference>
<evidence type="ECO:0000313" key="10">
    <source>
        <dbReference type="EMBL" id="CAE1303158.1"/>
    </source>
</evidence>
<dbReference type="GO" id="GO:0003682">
    <property type="term" value="F:chromatin binding"/>
    <property type="evidence" value="ECO:0007669"/>
    <property type="project" value="TreeGrafter"/>
</dbReference>
<comment type="subcellular location">
    <subcellularLocation>
        <location evidence="1 6">Nucleus</location>
    </subcellularLocation>
</comment>
<dbReference type="SUPFAM" id="SSF48371">
    <property type="entry name" value="ARM repeat"/>
    <property type="match status" value="1"/>
</dbReference>
<evidence type="ECO:0000256" key="6">
    <source>
        <dbReference type="RuleBase" id="RU364107"/>
    </source>
</evidence>
<name>A0A812DHK1_ACAPH</name>
<feature type="domain" description="Sister chromatid cohesion C-terminal" evidence="9">
    <location>
        <begin position="1431"/>
        <end position="1612"/>
    </location>
</feature>
<dbReference type="CDD" id="cd23958">
    <property type="entry name" value="SCC2"/>
    <property type="match status" value="1"/>
</dbReference>
<feature type="region of interest" description="Disordered" evidence="8">
    <location>
        <begin position="784"/>
        <end position="806"/>
    </location>
</feature>
<evidence type="ECO:0000256" key="4">
    <source>
        <dbReference type="ARBA" id="ARBA00023242"/>
    </source>
</evidence>
<keyword evidence="5 6" id="KW-0131">Cell cycle</keyword>
<organism evidence="10 11">
    <name type="scientific">Acanthosepion pharaonis</name>
    <name type="common">Pharaoh cuttlefish</name>
    <name type="synonym">Sepia pharaonis</name>
    <dbReference type="NCBI Taxonomy" id="158019"/>
    <lineage>
        <taxon>Eukaryota</taxon>
        <taxon>Metazoa</taxon>
        <taxon>Spiralia</taxon>
        <taxon>Lophotrochozoa</taxon>
        <taxon>Mollusca</taxon>
        <taxon>Cephalopoda</taxon>
        <taxon>Coleoidea</taxon>
        <taxon>Decapodiformes</taxon>
        <taxon>Sepiida</taxon>
        <taxon>Sepiina</taxon>
        <taxon>Sepiidae</taxon>
        <taxon>Acanthosepion</taxon>
    </lineage>
</organism>
<evidence type="ECO:0000256" key="3">
    <source>
        <dbReference type="ARBA" id="ARBA00022737"/>
    </source>
</evidence>
<feature type="compositionally biased region" description="Acidic residues" evidence="8">
    <location>
        <begin position="1759"/>
        <end position="1768"/>
    </location>
</feature>
<dbReference type="EMBL" id="CAHIKZ030003692">
    <property type="protein sequence ID" value="CAE1303158.1"/>
    <property type="molecule type" value="Genomic_DNA"/>
</dbReference>
<accession>A0A812DHK1</accession>
<feature type="compositionally biased region" description="Basic and acidic residues" evidence="8">
    <location>
        <begin position="784"/>
        <end position="805"/>
    </location>
</feature>
<feature type="region of interest" description="Disordered" evidence="8">
    <location>
        <begin position="272"/>
        <end position="304"/>
    </location>
</feature>
<feature type="compositionally biased region" description="Low complexity" evidence="8">
    <location>
        <begin position="98"/>
        <end position="122"/>
    </location>
</feature>
<feature type="compositionally biased region" description="Basic and acidic residues" evidence="8">
    <location>
        <begin position="123"/>
        <end position="145"/>
    </location>
</feature>
<gene>
    <name evidence="10" type="ORF">SPHA_55417</name>
</gene>